<accession>A0A1R3UZL7</accession>
<evidence type="ECO:0000313" key="1">
    <source>
        <dbReference type="EMBL" id="SIT53079.1"/>
    </source>
</evidence>
<evidence type="ECO:0000313" key="2">
    <source>
        <dbReference type="Proteomes" id="UP000188388"/>
    </source>
</evidence>
<reference evidence="2" key="1">
    <citation type="submission" date="2017-01" db="EMBL/GenBank/DDBJ databases">
        <authorList>
            <person name="Brunel B."/>
        </authorList>
    </citation>
    <scope>NUCLEOTIDE SEQUENCE [LARGE SCALE GENOMIC DNA]</scope>
</reference>
<name>A0A1R3UZL7_9HYPH</name>
<protein>
    <submittedName>
        <fullName evidence="1">Uncharacterized protein</fullName>
    </submittedName>
</protein>
<dbReference type="Proteomes" id="UP000188388">
    <property type="component" value="Unassembled WGS sequence"/>
</dbReference>
<dbReference type="AlphaFoldDB" id="A0A1R3UZL7"/>
<organism evidence="1 2">
    <name type="scientific">Mesorhizobium prunaredense</name>
    <dbReference type="NCBI Taxonomy" id="1631249"/>
    <lineage>
        <taxon>Bacteria</taxon>
        <taxon>Pseudomonadati</taxon>
        <taxon>Pseudomonadota</taxon>
        <taxon>Alphaproteobacteria</taxon>
        <taxon>Hyphomicrobiales</taxon>
        <taxon>Phyllobacteriaceae</taxon>
        <taxon>Mesorhizobium</taxon>
    </lineage>
</organism>
<dbReference type="EMBL" id="FTPD01000001">
    <property type="protein sequence ID" value="SIT53079.1"/>
    <property type="molecule type" value="Genomic_DNA"/>
</dbReference>
<proteinExistence type="predicted"/>
<sequence length="44" mass="4781">MMSQVVYCAWPHGSGDYAVGDAVEFAFHKRGTLLPIAGDRWALG</sequence>
<keyword evidence="2" id="KW-1185">Reference proteome</keyword>
<dbReference type="STRING" id="1631249.BQ8794_10449"/>
<gene>
    <name evidence="1" type="ORF">BQ8794_10449</name>
</gene>